<proteinExistence type="predicted"/>
<evidence type="ECO:0000313" key="1">
    <source>
        <dbReference type="EMBL" id="OKY94562.1"/>
    </source>
</evidence>
<dbReference type="RefSeq" id="WP_004328199.1">
    <property type="nucleotide sequence ID" value="NZ_BAAFKT010000014.1"/>
</dbReference>
<dbReference type="Proteomes" id="UP000187417">
    <property type="component" value="Unassembled WGS sequence"/>
</dbReference>
<evidence type="ECO:0000313" key="2">
    <source>
        <dbReference type="Proteomes" id="UP000187417"/>
    </source>
</evidence>
<dbReference type="STRING" id="28117.BHV66_05180"/>
<comment type="caution">
    <text evidence="1">The sequence shown here is derived from an EMBL/GenBank/DDBJ whole genome shotgun (WGS) entry which is preliminary data.</text>
</comment>
<reference evidence="1 2" key="1">
    <citation type="journal article" date="2016" name="Nat. Biotechnol.">
        <title>Measurement of bacterial replication rates in microbial communities.</title>
        <authorList>
            <person name="Brown C.T."/>
            <person name="Olm M.R."/>
            <person name="Thomas B.C."/>
            <person name="Banfield J.F."/>
        </authorList>
    </citation>
    <scope>NUCLEOTIDE SEQUENCE [LARGE SCALE GENOMIC DNA]</scope>
    <source>
        <strain evidence="1">CAG:67_53_122</strain>
    </source>
</reference>
<gene>
    <name evidence="1" type="ORF">BHV66_05180</name>
</gene>
<name>A0A1Q6F799_9BACT</name>
<sequence length="329" mass="36694">MSALENAKTYTGKNLETIFFRPMLSGPSAIDLGVRVLYNMPVPTTVQMWEPKTDILQKFTAAGWSGGAGSKKLQKTIPLNRVKAELGYSAADYFSLVYELITNRPEVNMEDLTGTELEEAETTLFKQAIAESIRSTMWVGDTSAESGANTFDGFLKTIATYSNNNKVYTYNYETDAMNTPANSVAMFDDLWKNADERLKDLKAEGQLAFFVSSDVYSAYEKHLDSMSTDGAYTDYINGRQNLLYHGIPVVDLRISSYLAKLSSSSPVPKSFCILTDRRNLVLAVNTADFPGNEIRMWYNPDEMENRQRAVFMAGCDVLDEGLVAFASRI</sequence>
<dbReference type="EMBL" id="MNQH01000026">
    <property type="protein sequence ID" value="OKY94562.1"/>
    <property type="molecule type" value="Genomic_DNA"/>
</dbReference>
<dbReference type="GeneID" id="73802644"/>
<protein>
    <submittedName>
        <fullName evidence="1">Uncharacterized protein</fullName>
    </submittedName>
</protein>
<organism evidence="1 2">
    <name type="scientific">Alistipes putredinis</name>
    <dbReference type="NCBI Taxonomy" id="28117"/>
    <lineage>
        <taxon>Bacteria</taxon>
        <taxon>Pseudomonadati</taxon>
        <taxon>Bacteroidota</taxon>
        <taxon>Bacteroidia</taxon>
        <taxon>Bacteroidales</taxon>
        <taxon>Rikenellaceae</taxon>
        <taxon>Alistipes</taxon>
    </lineage>
</organism>
<accession>A0A1Q6F799</accession>
<dbReference type="AlphaFoldDB" id="A0A1Q6F799"/>